<dbReference type="InterPro" id="IPR004797">
    <property type="entry name" value="Competence_ComEC/Rec2"/>
</dbReference>
<gene>
    <name evidence="8" type="ORF">AQUSIP_12080</name>
</gene>
<feature type="transmembrane region" description="Helical" evidence="6">
    <location>
        <begin position="471"/>
        <end position="489"/>
    </location>
</feature>
<feature type="transmembrane region" description="Helical" evidence="6">
    <location>
        <begin position="334"/>
        <end position="364"/>
    </location>
</feature>
<dbReference type="AlphaFoldDB" id="A0A5E4PHI2"/>
<feature type="transmembrane region" description="Helical" evidence="6">
    <location>
        <begin position="289"/>
        <end position="322"/>
    </location>
</feature>
<keyword evidence="3 6" id="KW-0812">Transmembrane</keyword>
<evidence type="ECO:0000256" key="5">
    <source>
        <dbReference type="ARBA" id="ARBA00023136"/>
    </source>
</evidence>
<dbReference type="NCBIfam" id="TIGR00361">
    <property type="entry name" value="ComEC_Rec2"/>
    <property type="match status" value="1"/>
</dbReference>
<organism evidence="8 9">
    <name type="scientific">Aquicella siphonis</name>
    <dbReference type="NCBI Taxonomy" id="254247"/>
    <lineage>
        <taxon>Bacteria</taxon>
        <taxon>Pseudomonadati</taxon>
        <taxon>Pseudomonadota</taxon>
        <taxon>Gammaproteobacteria</taxon>
        <taxon>Legionellales</taxon>
        <taxon>Coxiellaceae</taxon>
        <taxon>Aquicella</taxon>
    </lineage>
</organism>
<dbReference type="SMART" id="SM00849">
    <property type="entry name" value="Lactamase_B"/>
    <property type="match status" value="1"/>
</dbReference>
<feature type="domain" description="Metallo-beta-lactamase" evidence="7">
    <location>
        <begin position="528"/>
        <end position="715"/>
    </location>
</feature>
<dbReference type="PANTHER" id="PTHR30619">
    <property type="entry name" value="DNA INTERNALIZATION/COMPETENCE PROTEIN COMEC/REC2"/>
    <property type="match status" value="1"/>
</dbReference>
<keyword evidence="2" id="KW-1003">Cell membrane</keyword>
<dbReference type="PANTHER" id="PTHR30619:SF1">
    <property type="entry name" value="RECOMBINATION PROTEIN 2"/>
    <property type="match status" value="1"/>
</dbReference>
<dbReference type="InterPro" id="IPR025405">
    <property type="entry name" value="DUF4131"/>
</dbReference>
<dbReference type="NCBIfam" id="TIGR00360">
    <property type="entry name" value="ComEC_N-term"/>
    <property type="match status" value="1"/>
</dbReference>
<sequence length="775" mass="88154">MIIFTLMFLLGVLYLQTLSRLPDANIMYVLLASGLCFWMVSRKWLPFAGILFAFAAGFTWAAWYACGILSWSLSREWEGKPLQATGYIQSLPVPTPFGERFEFYLEELKDARRVVHPHTSIRLIQPVTGRDQTARLKPGDKWRLLVRLKRIHGTENLGAFDFEAWALQKGLRAIGTVIRSDANRLADHRWHHYPVQQIRHHLQEKMLYYLPPDPASQWLMALVTGERQNMAQNDWQVLRNTGTNHLMAIGGLHIGIMSGFSYFVIMWLWRRCPWLVLRVPAKHAGLAGAFLIASIYGALSGFLIPAQRACVMFAASIFAMLFNKTLSAWRAWSIALLCVLLINPLSVLTESFWLSFGTIALIIYGMSCRVSPSGWWWKWGRVQWVIGVGLMPMTLMLFQQCSLVSFIANSIAIPWLAFCILPICFLGVIFLYVSPLIGVVLLTLAAKSLSLLWLTLSWISRLPVAVWHLNIPNHFIFILTTLGFMILLLPAGWPGRWLGVFWMLPVLFWHAPKPDKGHFWMTLLDVGQGLAVVIQTRHHVLVYDAGPNIANQSDAGERIVVPYLRTLAIRKLDKLVISHGDNDHLGGAQAVINAVTVQAIETSVPEKIKTAYTRYCQRGRTWQWDGVNFSYLYPGDGDFHLGNDSSCVLRIDNGMHQILLPGDIEKFAEKQLIAHYPGELKSDILIAPHHGSKTSGLVAFIQSVHPRYVIYSTGYRNRYHFPHTHVAAAYQRLQAVAYNTADTGMLQFKITKNKQIEDPYSYRQARARYWQDREE</sequence>
<dbReference type="Proteomes" id="UP000324194">
    <property type="component" value="Chromosome 1"/>
</dbReference>
<dbReference type="InterPro" id="IPR004477">
    <property type="entry name" value="ComEC_N"/>
</dbReference>
<keyword evidence="5 6" id="KW-0472">Membrane</keyword>
<feature type="transmembrane region" description="Helical" evidence="6">
    <location>
        <begin position="439"/>
        <end position="459"/>
    </location>
</feature>
<reference evidence="8 9" key="1">
    <citation type="submission" date="2019-08" db="EMBL/GenBank/DDBJ databases">
        <authorList>
            <person name="Guy L."/>
        </authorList>
    </citation>
    <scope>NUCLEOTIDE SEQUENCE [LARGE SCALE GENOMIC DNA]</scope>
    <source>
        <strain evidence="8 9">SGT-108</strain>
    </source>
</reference>
<evidence type="ECO:0000256" key="1">
    <source>
        <dbReference type="ARBA" id="ARBA00004651"/>
    </source>
</evidence>
<dbReference type="GO" id="GO:0030420">
    <property type="term" value="P:establishment of competence for transformation"/>
    <property type="evidence" value="ECO:0007669"/>
    <property type="project" value="InterPro"/>
</dbReference>
<feature type="transmembrane region" description="Helical" evidence="6">
    <location>
        <begin position="384"/>
        <end position="408"/>
    </location>
</feature>
<dbReference type="KEGG" id="asip:AQUSIP_12080"/>
<feature type="transmembrane region" description="Helical" evidence="6">
    <location>
        <begin position="246"/>
        <end position="269"/>
    </location>
</feature>
<evidence type="ECO:0000313" key="8">
    <source>
        <dbReference type="EMBL" id="VVC75907.1"/>
    </source>
</evidence>
<accession>A0A5E4PHI2</accession>
<dbReference type="RefSeq" id="WP_148339174.1">
    <property type="nucleotide sequence ID" value="NZ_LR699119.1"/>
</dbReference>
<name>A0A5E4PHI2_9COXI</name>
<dbReference type="CDD" id="cd07731">
    <property type="entry name" value="ComA-like_MBL-fold"/>
    <property type="match status" value="1"/>
</dbReference>
<dbReference type="GO" id="GO:0005886">
    <property type="term" value="C:plasma membrane"/>
    <property type="evidence" value="ECO:0007669"/>
    <property type="project" value="UniProtKB-SubCell"/>
</dbReference>
<dbReference type="InterPro" id="IPR052159">
    <property type="entry name" value="Competence_DNA_uptake"/>
</dbReference>
<dbReference type="Pfam" id="PF13567">
    <property type="entry name" value="DUF4131"/>
    <property type="match status" value="1"/>
</dbReference>
<evidence type="ECO:0000256" key="2">
    <source>
        <dbReference type="ARBA" id="ARBA00022475"/>
    </source>
</evidence>
<keyword evidence="9" id="KW-1185">Reference proteome</keyword>
<evidence type="ECO:0000256" key="6">
    <source>
        <dbReference type="SAM" id="Phobius"/>
    </source>
</evidence>
<protein>
    <recommendedName>
        <fullName evidence="7">Metallo-beta-lactamase domain-containing protein</fullName>
    </recommendedName>
</protein>
<dbReference type="InterPro" id="IPR035681">
    <property type="entry name" value="ComA-like_MBL"/>
</dbReference>
<dbReference type="InterPro" id="IPR036866">
    <property type="entry name" value="RibonucZ/Hydroxyglut_hydro"/>
</dbReference>
<dbReference type="SUPFAM" id="SSF56281">
    <property type="entry name" value="Metallo-hydrolase/oxidoreductase"/>
    <property type="match status" value="1"/>
</dbReference>
<evidence type="ECO:0000259" key="7">
    <source>
        <dbReference type="SMART" id="SM00849"/>
    </source>
</evidence>
<comment type="subcellular location">
    <subcellularLocation>
        <location evidence="1">Cell membrane</location>
        <topology evidence="1">Multi-pass membrane protein</topology>
    </subcellularLocation>
</comment>
<dbReference type="InterPro" id="IPR001279">
    <property type="entry name" value="Metallo-B-lactamas"/>
</dbReference>
<evidence type="ECO:0000256" key="3">
    <source>
        <dbReference type="ARBA" id="ARBA00022692"/>
    </source>
</evidence>
<dbReference type="OrthoDB" id="9761531at2"/>
<dbReference type="Pfam" id="PF03772">
    <property type="entry name" value="Competence"/>
    <property type="match status" value="1"/>
</dbReference>
<evidence type="ECO:0000256" key="4">
    <source>
        <dbReference type="ARBA" id="ARBA00022989"/>
    </source>
</evidence>
<evidence type="ECO:0000313" key="9">
    <source>
        <dbReference type="Proteomes" id="UP000324194"/>
    </source>
</evidence>
<proteinExistence type="predicted"/>
<dbReference type="Pfam" id="PF00753">
    <property type="entry name" value="Lactamase_B"/>
    <property type="match status" value="1"/>
</dbReference>
<dbReference type="Gene3D" id="3.60.15.10">
    <property type="entry name" value="Ribonuclease Z/Hydroxyacylglutathione hydrolase-like"/>
    <property type="match status" value="1"/>
</dbReference>
<dbReference type="EMBL" id="LR699119">
    <property type="protein sequence ID" value="VVC75907.1"/>
    <property type="molecule type" value="Genomic_DNA"/>
</dbReference>
<keyword evidence="4 6" id="KW-1133">Transmembrane helix</keyword>
<feature type="transmembrane region" description="Helical" evidence="6">
    <location>
        <begin position="415"/>
        <end position="433"/>
    </location>
</feature>
<feature type="transmembrane region" description="Helical" evidence="6">
    <location>
        <begin position="44"/>
        <end position="66"/>
    </location>
</feature>